<keyword evidence="4" id="KW-0862">Zinc</keyword>
<dbReference type="AlphaFoldDB" id="A0A202E769"/>
<reference evidence="7 8" key="1">
    <citation type="submission" date="2017-02" db="EMBL/GenBank/DDBJ databases">
        <title>Natronthermophilus aegyptiacus gen. nov.,sp. nov., an aerobic, extremely halophilic alkalithermophilic archaeon isolated from the athalassohaline Wadi An Natrun, Egypt.</title>
        <authorList>
            <person name="Zhao B."/>
        </authorList>
    </citation>
    <scope>NUCLEOTIDE SEQUENCE [LARGE SCALE GENOMIC DNA]</scope>
    <source>
        <strain evidence="7 8">CGMCC 1.3597</strain>
    </source>
</reference>
<feature type="compositionally biased region" description="Acidic residues" evidence="5">
    <location>
        <begin position="32"/>
        <end position="43"/>
    </location>
</feature>
<evidence type="ECO:0000259" key="6">
    <source>
        <dbReference type="Pfam" id="PF24827"/>
    </source>
</evidence>
<feature type="region of interest" description="Disordered" evidence="5">
    <location>
        <begin position="278"/>
        <end position="331"/>
    </location>
</feature>
<feature type="compositionally biased region" description="Acidic residues" evidence="5">
    <location>
        <begin position="289"/>
        <end position="322"/>
    </location>
</feature>
<dbReference type="InterPro" id="IPR035986">
    <property type="entry name" value="PKD_dom_sf"/>
</dbReference>
<dbReference type="GO" id="GO:0046872">
    <property type="term" value="F:metal ion binding"/>
    <property type="evidence" value="ECO:0007669"/>
    <property type="project" value="UniProtKB-KW"/>
</dbReference>
<dbReference type="SUPFAM" id="SSF49299">
    <property type="entry name" value="PKD domain"/>
    <property type="match status" value="1"/>
</dbReference>
<dbReference type="InterPro" id="IPR013783">
    <property type="entry name" value="Ig-like_fold"/>
</dbReference>
<dbReference type="OrthoDB" id="170089at2157"/>
<feature type="domain" description="Succinylglutamate desuccinylase/Aspartoacylase catalytic" evidence="6">
    <location>
        <begin position="76"/>
        <end position="171"/>
    </location>
</feature>
<dbReference type="SUPFAM" id="SSF53187">
    <property type="entry name" value="Zn-dependent exopeptidases"/>
    <property type="match status" value="1"/>
</dbReference>
<dbReference type="GO" id="GO:0016788">
    <property type="term" value="F:hydrolase activity, acting on ester bonds"/>
    <property type="evidence" value="ECO:0007669"/>
    <property type="project" value="InterPro"/>
</dbReference>
<comment type="caution">
    <text evidence="7">The sequence shown here is derived from an EMBL/GenBank/DDBJ whole genome shotgun (WGS) entry which is preliminary data.</text>
</comment>
<keyword evidence="2" id="KW-0479">Metal-binding</keyword>
<dbReference type="InterPro" id="IPR055438">
    <property type="entry name" value="AstE_AspA_cat"/>
</dbReference>
<dbReference type="Gene3D" id="2.60.40.10">
    <property type="entry name" value="Immunoglobulins"/>
    <property type="match status" value="1"/>
</dbReference>
<evidence type="ECO:0000256" key="5">
    <source>
        <dbReference type="SAM" id="MobiDB-lite"/>
    </source>
</evidence>
<keyword evidence="3" id="KW-0378">Hydrolase</keyword>
<sequence>MQRETLSRRSVVALTTGCMASGLGAATVGGTLEDDAEDGDDADTGATEADLSRDSFSIMAGTTHETTVYVIDAPVDGPTAVVVGGIHGNEVAGYEAAGDINGWQIDAGTLVVIPEAHAVAVEQGTRSGDDWSDLNRQFPESEAPESDLAAAIWDVLVEYDADVVVDLHESTGIYAGDPVDGVGQAIFHGDSPTEVETAAAAAEFATDQYVDDPALEFETGPFSGPSTEPSGLLVHKATRDLGADSYLVETLSTDVPLETRVQWHLAITEQLVADAVFGSEPDNGHAPDVDGETAAADESDDTPDAEDDEDDEADENVADAPDETPVAEIRTDPDGAADLALEAGQTVTLDATCSTAPAGEIVYYQWDVGATAVFDESGETLEVTAGTNGRDTIVLRVVDDADRTATTSITLSTD</sequence>
<comment type="cofactor">
    <cofactor evidence="1">
        <name>Zn(2+)</name>
        <dbReference type="ChEBI" id="CHEBI:29105"/>
    </cofactor>
</comment>
<dbReference type="Proteomes" id="UP000196084">
    <property type="component" value="Unassembled WGS sequence"/>
</dbReference>
<evidence type="ECO:0000256" key="1">
    <source>
        <dbReference type="ARBA" id="ARBA00001947"/>
    </source>
</evidence>
<organism evidence="7 8">
    <name type="scientific">Natronolimnobius baerhuensis</name>
    <dbReference type="NCBI Taxonomy" id="253108"/>
    <lineage>
        <taxon>Archaea</taxon>
        <taxon>Methanobacteriati</taxon>
        <taxon>Methanobacteriota</taxon>
        <taxon>Stenosarchaea group</taxon>
        <taxon>Halobacteria</taxon>
        <taxon>Halobacteriales</taxon>
        <taxon>Natrialbaceae</taxon>
        <taxon>Natronolimnobius</taxon>
    </lineage>
</organism>
<dbReference type="RefSeq" id="WP_087714359.1">
    <property type="nucleotide sequence ID" value="NZ_MWPH01000002.1"/>
</dbReference>
<dbReference type="Gene3D" id="3.40.630.10">
    <property type="entry name" value="Zn peptidases"/>
    <property type="match status" value="1"/>
</dbReference>
<evidence type="ECO:0000313" key="8">
    <source>
        <dbReference type="Proteomes" id="UP000196084"/>
    </source>
</evidence>
<evidence type="ECO:0000256" key="4">
    <source>
        <dbReference type="ARBA" id="ARBA00022833"/>
    </source>
</evidence>
<evidence type="ECO:0000256" key="3">
    <source>
        <dbReference type="ARBA" id="ARBA00022801"/>
    </source>
</evidence>
<evidence type="ECO:0000256" key="2">
    <source>
        <dbReference type="ARBA" id="ARBA00022723"/>
    </source>
</evidence>
<dbReference type="Pfam" id="PF24827">
    <property type="entry name" value="AstE_AspA_cat"/>
    <property type="match status" value="1"/>
</dbReference>
<keyword evidence="8" id="KW-1185">Reference proteome</keyword>
<gene>
    <name evidence="7" type="ORF">B2G88_06725</name>
</gene>
<proteinExistence type="predicted"/>
<dbReference type="EMBL" id="MWPH01000002">
    <property type="protein sequence ID" value="OVE84116.1"/>
    <property type="molecule type" value="Genomic_DNA"/>
</dbReference>
<accession>A0A202E769</accession>
<evidence type="ECO:0000313" key="7">
    <source>
        <dbReference type="EMBL" id="OVE84116.1"/>
    </source>
</evidence>
<protein>
    <submittedName>
        <fullName evidence="7">Succinylglutamate desuccinylase</fullName>
    </submittedName>
</protein>
<feature type="region of interest" description="Disordered" evidence="5">
    <location>
        <begin position="29"/>
        <end position="49"/>
    </location>
</feature>
<name>A0A202E769_9EURY</name>